<evidence type="ECO:0000256" key="3">
    <source>
        <dbReference type="ARBA" id="ARBA00022989"/>
    </source>
</evidence>
<evidence type="ECO:0000256" key="1">
    <source>
        <dbReference type="ARBA" id="ARBA00004141"/>
    </source>
</evidence>
<feature type="transmembrane region" description="Helical" evidence="5">
    <location>
        <begin position="64"/>
        <end position="83"/>
    </location>
</feature>
<dbReference type="GO" id="GO:0005886">
    <property type="term" value="C:plasma membrane"/>
    <property type="evidence" value="ECO:0007669"/>
    <property type="project" value="TreeGrafter"/>
</dbReference>
<feature type="transmembrane region" description="Helical" evidence="5">
    <location>
        <begin position="408"/>
        <end position="429"/>
    </location>
</feature>
<reference evidence="8" key="1">
    <citation type="submission" date="2016-10" db="EMBL/GenBank/DDBJ databases">
        <authorList>
            <person name="Varghese N."/>
            <person name="Submissions S."/>
        </authorList>
    </citation>
    <scope>NUCLEOTIDE SEQUENCE [LARGE SCALE GENOMIC DNA]</scope>
    <source>
        <strain evidence="8">CGMCC 1.11014</strain>
    </source>
</reference>
<dbReference type="PANTHER" id="PTHR23508">
    <property type="entry name" value="CARBOXYLIC ACID TRANSPORTER PROTEIN HOMOLOG"/>
    <property type="match status" value="1"/>
</dbReference>
<feature type="transmembrane region" description="Helical" evidence="5">
    <location>
        <begin position="150"/>
        <end position="175"/>
    </location>
</feature>
<dbReference type="CDD" id="cd17365">
    <property type="entry name" value="MFS_PcaK_like"/>
    <property type="match status" value="1"/>
</dbReference>
<name>A0A1I7LHI5_9BURK</name>
<dbReference type="PROSITE" id="PS00217">
    <property type="entry name" value="SUGAR_TRANSPORT_2"/>
    <property type="match status" value="1"/>
</dbReference>
<dbReference type="SUPFAM" id="SSF103473">
    <property type="entry name" value="MFS general substrate transporter"/>
    <property type="match status" value="1"/>
</dbReference>
<feature type="transmembrane region" description="Helical" evidence="5">
    <location>
        <begin position="383"/>
        <end position="402"/>
    </location>
</feature>
<evidence type="ECO:0000313" key="8">
    <source>
        <dbReference type="Proteomes" id="UP000199391"/>
    </source>
</evidence>
<keyword evidence="3 5" id="KW-1133">Transmembrane helix</keyword>
<proteinExistence type="predicted"/>
<gene>
    <name evidence="7" type="ORF">SAMN05216552_102944</name>
</gene>
<dbReference type="InterPro" id="IPR005829">
    <property type="entry name" value="Sugar_transporter_CS"/>
</dbReference>
<feature type="transmembrane region" description="Helical" evidence="5">
    <location>
        <begin position="116"/>
        <end position="138"/>
    </location>
</feature>
<feature type="domain" description="Major facilitator superfamily (MFS) profile" evidence="6">
    <location>
        <begin position="25"/>
        <end position="438"/>
    </location>
</feature>
<dbReference type="STRING" id="1035707.SAMN05216552_102944"/>
<feature type="transmembrane region" description="Helical" evidence="5">
    <location>
        <begin position="90"/>
        <end position="110"/>
    </location>
</feature>
<dbReference type="OrthoDB" id="7066727at2"/>
<accession>A0A1I7LHI5</accession>
<dbReference type="Proteomes" id="UP000199391">
    <property type="component" value="Unassembled WGS sequence"/>
</dbReference>
<feature type="transmembrane region" description="Helical" evidence="5">
    <location>
        <begin position="181"/>
        <end position="199"/>
    </location>
</feature>
<dbReference type="PROSITE" id="PS50850">
    <property type="entry name" value="MFS"/>
    <property type="match status" value="1"/>
</dbReference>
<keyword evidence="8" id="KW-1185">Reference proteome</keyword>
<dbReference type="InterPro" id="IPR036259">
    <property type="entry name" value="MFS_trans_sf"/>
</dbReference>
<feature type="transmembrane region" description="Helical" evidence="5">
    <location>
        <begin position="260"/>
        <end position="280"/>
    </location>
</feature>
<dbReference type="InterPro" id="IPR011701">
    <property type="entry name" value="MFS"/>
</dbReference>
<dbReference type="InterPro" id="IPR020846">
    <property type="entry name" value="MFS_dom"/>
</dbReference>
<dbReference type="Gene3D" id="1.20.1250.20">
    <property type="entry name" value="MFS general substrate transporter like domains"/>
    <property type="match status" value="1"/>
</dbReference>
<evidence type="ECO:0000313" key="7">
    <source>
        <dbReference type="EMBL" id="SFV09165.1"/>
    </source>
</evidence>
<keyword evidence="2 5" id="KW-0812">Transmembrane</keyword>
<feature type="transmembrane region" description="Helical" evidence="5">
    <location>
        <begin position="348"/>
        <end position="371"/>
    </location>
</feature>
<dbReference type="GO" id="GO:0046943">
    <property type="term" value="F:carboxylic acid transmembrane transporter activity"/>
    <property type="evidence" value="ECO:0007669"/>
    <property type="project" value="TreeGrafter"/>
</dbReference>
<dbReference type="Pfam" id="PF07690">
    <property type="entry name" value="MFS_1"/>
    <property type="match status" value="1"/>
</dbReference>
<evidence type="ECO:0000259" key="6">
    <source>
        <dbReference type="PROSITE" id="PS50850"/>
    </source>
</evidence>
<evidence type="ECO:0000256" key="5">
    <source>
        <dbReference type="SAM" id="Phobius"/>
    </source>
</evidence>
<dbReference type="PANTHER" id="PTHR23508:SF10">
    <property type="entry name" value="CARBOXYLIC ACID TRANSPORTER PROTEIN HOMOLOG"/>
    <property type="match status" value="1"/>
</dbReference>
<comment type="subcellular location">
    <subcellularLocation>
        <location evidence="1">Membrane</location>
        <topology evidence="1">Multi-pass membrane protein</topology>
    </subcellularLocation>
</comment>
<evidence type="ECO:0000256" key="2">
    <source>
        <dbReference type="ARBA" id="ARBA00022692"/>
    </source>
</evidence>
<feature type="transmembrane region" description="Helical" evidence="5">
    <location>
        <begin position="324"/>
        <end position="342"/>
    </location>
</feature>
<feature type="transmembrane region" description="Helical" evidence="5">
    <location>
        <begin position="21"/>
        <end position="44"/>
    </location>
</feature>
<dbReference type="AlphaFoldDB" id="A0A1I7LHI5"/>
<organism evidence="7 8">
    <name type="scientific">Pseudoduganella namucuonensis</name>
    <dbReference type="NCBI Taxonomy" id="1035707"/>
    <lineage>
        <taxon>Bacteria</taxon>
        <taxon>Pseudomonadati</taxon>
        <taxon>Pseudomonadota</taxon>
        <taxon>Betaproteobacteria</taxon>
        <taxon>Burkholderiales</taxon>
        <taxon>Oxalobacteraceae</taxon>
        <taxon>Telluria group</taxon>
        <taxon>Pseudoduganella</taxon>
    </lineage>
</organism>
<keyword evidence="4 5" id="KW-0472">Membrane</keyword>
<dbReference type="RefSeq" id="WP_093558315.1">
    <property type="nucleotide sequence ID" value="NZ_FPBO01000029.1"/>
</dbReference>
<dbReference type="EMBL" id="FPBO01000029">
    <property type="protein sequence ID" value="SFV09165.1"/>
    <property type="molecule type" value="Genomic_DNA"/>
</dbReference>
<protein>
    <submittedName>
        <fullName evidence="7">MFS transporter, AAHS family, 4-hydroxybenzoate transporter</fullName>
    </submittedName>
</protein>
<evidence type="ECO:0000256" key="4">
    <source>
        <dbReference type="ARBA" id="ARBA00023136"/>
    </source>
</evidence>
<feature type="transmembrane region" description="Helical" evidence="5">
    <location>
        <begin position="292"/>
        <end position="312"/>
    </location>
</feature>
<sequence length="447" mass="46738">MSGQQTINVSDIVDNGKLGPFHFLLLSLCGWCLIMDGFDVQAMGYVAPALIADWGIAKTSLGPVFGAGLFGMLVGSLIFGVLADKIGRRPVLIGSTVFFGACMVVTAHAGTIQELLVLRFITGLGLGSIIPNAIAIAGEYSPTRIRVRTMMIISAGFIVGAALGGFVSAAIIPYFGWRSVFYVGGVIPLLLAVVMFFVLPESLQFLVMRGNRGDRIAAILKRIDAAFVADAGTRYVVSEQPKKGALVAQLFREGRARATILIWIVSFMNLLVLFFLSNWLPVLMKDAGFSTNYAVLAGTALQVGGIAGTLTLGWCIDRAGFGKVLIPTFVAAATAIVMIGQVHTSLPLVFATIFIAGFCIVGGQPAINALAATYYPTSLRSTGIGWSVGIGRLGSIVGPVVGGELLRLEWSMSALFMAAAVPAAIAALTTMSMRGPHGKAAAVAAAG</sequence>